<gene>
    <name evidence="1" type="ORF">DPMN_055988</name>
</gene>
<reference evidence="1" key="2">
    <citation type="submission" date="2020-11" db="EMBL/GenBank/DDBJ databases">
        <authorList>
            <person name="McCartney M.A."/>
            <person name="Auch B."/>
            <person name="Kono T."/>
            <person name="Mallez S."/>
            <person name="Becker A."/>
            <person name="Gohl D.M."/>
            <person name="Silverstein K.A.T."/>
            <person name="Koren S."/>
            <person name="Bechman K.B."/>
            <person name="Herman A."/>
            <person name="Abrahante J.E."/>
            <person name="Garbe J."/>
        </authorList>
    </citation>
    <scope>NUCLEOTIDE SEQUENCE</scope>
    <source>
        <strain evidence="1">Duluth1</strain>
        <tissue evidence="1">Whole animal</tissue>
    </source>
</reference>
<sequence>MYNVDVDNSSLGLCLHIIGSVLTKNIILFFSHLCQWSHLATNLLSPCVSVLGECLQLPTCLAHLLGISIQVTAPGVSRPPSLHFPLGVPCERLSCLIGCRLAKGVAYTTPTSLKDIFFFNWLLLCSSP</sequence>
<dbReference type="AlphaFoldDB" id="A0A9D4CQX3"/>
<dbReference type="EMBL" id="JAIWYP010000012">
    <property type="protein sequence ID" value="KAH3730009.1"/>
    <property type="molecule type" value="Genomic_DNA"/>
</dbReference>
<name>A0A9D4CQX3_DREPO</name>
<organism evidence="1 2">
    <name type="scientific">Dreissena polymorpha</name>
    <name type="common">Zebra mussel</name>
    <name type="synonym">Mytilus polymorpha</name>
    <dbReference type="NCBI Taxonomy" id="45954"/>
    <lineage>
        <taxon>Eukaryota</taxon>
        <taxon>Metazoa</taxon>
        <taxon>Spiralia</taxon>
        <taxon>Lophotrochozoa</taxon>
        <taxon>Mollusca</taxon>
        <taxon>Bivalvia</taxon>
        <taxon>Autobranchia</taxon>
        <taxon>Heteroconchia</taxon>
        <taxon>Euheterodonta</taxon>
        <taxon>Imparidentia</taxon>
        <taxon>Neoheterodontei</taxon>
        <taxon>Myida</taxon>
        <taxon>Dreissenoidea</taxon>
        <taxon>Dreissenidae</taxon>
        <taxon>Dreissena</taxon>
    </lineage>
</organism>
<keyword evidence="2" id="KW-1185">Reference proteome</keyword>
<evidence type="ECO:0000313" key="2">
    <source>
        <dbReference type="Proteomes" id="UP000828390"/>
    </source>
</evidence>
<reference evidence="1" key="1">
    <citation type="journal article" date="2019" name="bioRxiv">
        <title>The Genome of the Zebra Mussel, Dreissena polymorpha: A Resource for Invasive Species Research.</title>
        <authorList>
            <person name="McCartney M.A."/>
            <person name="Auch B."/>
            <person name="Kono T."/>
            <person name="Mallez S."/>
            <person name="Zhang Y."/>
            <person name="Obille A."/>
            <person name="Becker A."/>
            <person name="Abrahante J.E."/>
            <person name="Garbe J."/>
            <person name="Badalamenti J.P."/>
            <person name="Herman A."/>
            <person name="Mangelson H."/>
            <person name="Liachko I."/>
            <person name="Sullivan S."/>
            <person name="Sone E.D."/>
            <person name="Koren S."/>
            <person name="Silverstein K.A.T."/>
            <person name="Beckman K.B."/>
            <person name="Gohl D.M."/>
        </authorList>
    </citation>
    <scope>NUCLEOTIDE SEQUENCE</scope>
    <source>
        <strain evidence="1">Duluth1</strain>
        <tissue evidence="1">Whole animal</tissue>
    </source>
</reference>
<comment type="caution">
    <text evidence="1">The sequence shown here is derived from an EMBL/GenBank/DDBJ whole genome shotgun (WGS) entry which is preliminary data.</text>
</comment>
<proteinExistence type="predicted"/>
<evidence type="ECO:0000313" key="1">
    <source>
        <dbReference type="EMBL" id="KAH3730009.1"/>
    </source>
</evidence>
<dbReference type="Proteomes" id="UP000828390">
    <property type="component" value="Unassembled WGS sequence"/>
</dbReference>
<accession>A0A9D4CQX3</accession>
<protein>
    <submittedName>
        <fullName evidence="1">Uncharacterized protein</fullName>
    </submittedName>
</protein>